<evidence type="ECO:0000256" key="4">
    <source>
        <dbReference type="ARBA" id="ARBA00023004"/>
    </source>
</evidence>
<evidence type="ECO:0000313" key="8">
    <source>
        <dbReference type="Proteomes" id="UP001526147"/>
    </source>
</evidence>
<dbReference type="PROSITE" id="PS51296">
    <property type="entry name" value="RIESKE"/>
    <property type="match status" value="1"/>
</dbReference>
<dbReference type="InterPro" id="IPR036922">
    <property type="entry name" value="Rieske_2Fe-2S_sf"/>
</dbReference>
<keyword evidence="3" id="KW-0560">Oxidoreductase</keyword>
<dbReference type="PANTHER" id="PTHR21266">
    <property type="entry name" value="IRON-SULFUR DOMAIN CONTAINING PROTEIN"/>
    <property type="match status" value="1"/>
</dbReference>
<comment type="caution">
    <text evidence="7">The sequence shown here is derived from an EMBL/GenBank/DDBJ whole genome shotgun (WGS) entry which is preliminary data.</text>
</comment>
<dbReference type="InterPro" id="IPR050584">
    <property type="entry name" value="Cholesterol_7-desaturase"/>
</dbReference>
<evidence type="ECO:0000256" key="2">
    <source>
        <dbReference type="ARBA" id="ARBA00022723"/>
    </source>
</evidence>
<evidence type="ECO:0000259" key="6">
    <source>
        <dbReference type="PROSITE" id="PS51296"/>
    </source>
</evidence>
<dbReference type="Gene3D" id="2.102.10.10">
    <property type="entry name" value="Rieske [2Fe-2S] iron-sulphur domain"/>
    <property type="match status" value="1"/>
</dbReference>
<name>A0ABT3DEU8_9BACI</name>
<dbReference type="InterPro" id="IPR044043">
    <property type="entry name" value="VanA_C_cat"/>
</dbReference>
<keyword evidence="5" id="KW-0411">Iron-sulfur</keyword>
<keyword evidence="1" id="KW-0001">2Fe-2S</keyword>
<keyword evidence="7" id="KW-0223">Dioxygenase</keyword>
<evidence type="ECO:0000256" key="3">
    <source>
        <dbReference type="ARBA" id="ARBA00023002"/>
    </source>
</evidence>
<dbReference type="CDD" id="cd03469">
    <property type="entry name" value="Rieske_RO_Alpha_N"/>
    <property type="match status" value="1"/>
</dbReference>
<dbReference type="InterPro" id="IPR015881">
    <property type="entry name" value="ARHD_Rieske_2Fe_2S"/>
</dbReference>
<evidence type="ECO:0000313" key="7">
    <source>
        <dbReference type="EMBL" id="MCV9885588.1"/>
    </source>
</evidence>
<dbReference type="RefSeq" id="WP_264142344.1">
    <property type="nucleotide sequence ID" value="NZ_JAOYEY010000032.1"/>
</dbReference>
<dbReference type="Gene3D" id="3.90.380.10">
    <property type="entry name" value="Naphthalene 1,2-dioxygenase Alpha Subunit, Chain A, domain 1"/>
    <property type="match status" value="1"/>
</dbReference>
<evidence type="ECO:0000256" key="5">
    <source>
        <dbReference type="ARBA" id="ARBA00023014"/>
    </source>
</evidence>
<gene>
    <name evidence="7" type="ORF">OIH86_07970</name>
</gene>
<sequence>MTTLIVKDPVLIHLWHPVLFSNELNEQPKAIEILGEKVVVFRTSQGVYAFKDLCIHRGVPLSLGKVVNDEIICPYHGWTYNSCGTCTRIPALPEGKAIPTKAKTITYYCTEELGFIWVCLGEPDMSKPKIGELTSDRSQNNQVKMGPYELEAAGPRVIENFLDVTHLMFVHEGLLGDSQFPEISDYQVYQKDGVLISDEIDIYQPDPDGRGHGVHAKYTYKVFQPLCAGFRKSIDDSEEFFDLYLIVLPVNEKKSKAYMVMERNYALEEDENIFIQFQDLLIEQDRIIVENQKPELLPLDLQAELHLKSDRVSIAYRKFLMEVGLTFGTK</sequence>
<proteinExistence type="predicted"/>
<organism evidence="7 8">
    <name type="scientific">Metabacillus halosaccharovorans</name>
    <dbReference type="NCBI Taxonomy" id="930124"/>
    <lineage>
        <taxon>Bacteria</taxon>
        <taxon>Bacillati</taxon>
        <taxon>Bacillota</taxon>
        <taxon>Bacilli</taxon>
        <taxon>Bacillales</taxon>
        <taxon>Bacillaceae</taxon>
        <taxon>Metabacillus</taxon>
    </lineage>
</organism>
<dbReference type="Pfam" id="PF19112">
    <property type="entry name" value="VanA_C"/>
    <property type="match status" value="1"/>
</dbReference>
<dbReference type="EMBL" id="JAOYEY010000032">
    <property type="protein sequence ID" value="MCV9885588.1"/>
    <property type="molecule type" value="Genomic_DNA"/>
</dbReference>
<keyword evidence="2" id="KW-0479">Metal-binding</keyword>
<reference evidence="7 8" key="1">
    <citation type="submission" date="2022-10" db="EMBL/GenBank/DDBJ databases">
        <title>Draft genome assembly of moderately radiation resistant bacterium Metabacillus halosaccharovorans.</title>
        <authorList>
            <person name="Pal S."/>
            <person name="Gopinathan A."/>
        </authorList>
    </citation>
    <scope>NUCLEOTIDE SEQUENCE [LARGE SCALE GENOMIC DNA]</scope>
    <source>
        <strain evidence="7 8">VITHBRA001</strain>
    </source>
</reference>
<dbReference type="GO" id="GO:0051213">
    <property type="term" value="F:dioxygenase activity"/>
    <property type="evidence" value="ECO:0007669"/>
    <property type="project" value="UniProtKB-KW"/>
</dbReference>
<dbReference type="PANTHER" id="PTHR21266:SF60">
    <property type="entry name" value="3-KETOSTEROID-9-ALPHA-MONOOXYGENASE, OXYGENASE COMPONENT"/>
    <property type="match status" value="1"/>
</dbReference>
<accession>A0ABT3DEU8</accession>
<protein>
    <submittedName>
        <fullName evidence="7">Aromatic ring-hydroxylating dioxygenase subunit alpha</fullName>
    </submittedName>
</protein>
<dbReference type="InterPro" id="IPR017941">
    <property type="entry name" value="Rieske_2Fe-2S"/>
</dbReference>
<dbReference type="Proteomes" id="UP001526147">
    <property type="component" value="Unassembled WGS sequence"/>
</dbReference>
<dbReference type="SUPFAM" id="SSF50022">
    <property type="entry name" value="ISP domain"/>
    <property type="match status" value="1"/>
</dbReference>
<dbReference type="Pfam" id="PF00355">
    <property type="entry name" value="Rieske"/>
    <property type="match status" value="1"/>
</dbReference>
<dbReference type="PROSITE" id="PS00570">
    <property type="entry name" value="RING_HYDROXYL_ALPHA"/>
    <property type="match status" value="1"/>
</dbReference>
<dbReference type="SUPFAM" id="SSF55961">
    <property type="entry name" value="Bet v1-like"/>
    <property type="match status" value="1"/>
</dbReference>
<keyword evidence="8" id="KW-1185">Reference proteome</keyword>
<feature type="domain" description="Rieske" evidence="6">
    <location>
        <begin position="15"/>
        <end position="118"/>
    </location>
</feature>
<keyword evidence="4" id="KW-0408">Iron</keyword>
<evidence type="ECO:0000256" key="1">
    <source>
        <dbReference type="ARBA" id="ARBA00022714"/>
    </source>
</evidence>